<dbReference type="EMBL" id="JAFEUM010000014">
    <property type="protein sequence ID" value="MBM7038634.1"/>
    <property type="molecule type" value="Genomic_DNA"/>
</dbReference>
<proteinExistence type="predicted"/>
<gene>
    <name evidence="1" type="ORF">JQC93_19845</name>
</gene>
<evidence type="ECO:0000313" key="2">
    <source>
        <dbReference type="Proteomes" id="UP000809621"/>
    </source>
</evidence>
<keyword evidence="2" id="KW-1185">Reference proteome</keyword>
<accession>A0ABS2HNK7</accession>
<protein>
    <submittedName>
        <fullName evidence="1">DUF3630 family protein</fullName>
    </submittedName>
</protein>
<comment type="caution">
    <text evidence="1">The sequence shown here is derived from an EMBL/GenBank/DDBJ whole genome shotgun (WGS) entry which is preliminary data.</text>
</comment>
<name>A0ABS2HNK7_9VIBR</name>
<dbReference type="Proteomes" id="UP000809621">
    <property type="component" value="Unassembled WGS sequence"/>
</dbReference>
<evidence type="ECO:0000313" key="1">
    <source>
        <dbReference type="EMBL" id="MBM7038634.1"/>
    </source>
</evidence>
<dbReference type="InterPro" id="IPR022080">
    <property type="entry name" value="DUF3630"/>
</dbReference>
<dbReference type="Pfam" id="PF12305">
    <property type="entry name" value="DUF3630"/>
    <property type="match status" value="1"/>
</dbReference>
<dbReference type="RefSeq" id="WP_205160064.1">
    <property type="nucleotide sequence ID" value="NZ_JAFEUM010000014.1"/>
</dbReference>
<organism evidence="1 2">
    <name type="scientific">Vibrio ulleungensis</name>
    <dbReference type="NCBI Taxonomy" id="2807619"/>
    <lineage>
        <taxon>Bacteria</taxon>
        <taxon>Pseudomonadati</taxon>
        <taxon>Pseudomonadota</taxon>
        <taxon>Gammaproteobacteria</taxon>
        <taxon>Vibrionales</taxon>
        <taxon>Vibrionaceae</taxon>
        <taxon>Vibrio</taxon>
    </lineage>
</organism>
<reference evidence="1 2" key="1">
    <citation type="submission" date="2021-02" db="EMBL/GenBank/DDBJ databases">
        <authorList>
            <person name="Park J.-S."/>
        </authorList>
    </citation>
    <scope>NUCLEOTIDE SEQUENCE [LARGE SCALE GENOMIC DNA]</scope>
    <source>
        <strain evidence="1 2">188UL20-2</strain>
    </source>
</reference>
<sequence length="107" mass="12439">MASTHTQYQPASRIVVTEYFADQGKLILLTPTWDFDEFAVLGDYIVEMLSAKIIEKQTDADLHSWLIDFEGCQFLMKAEHYSECVWLEALEPKQSQQECQFLASWLQ</sequence>